<evidence type="ECO:0000313" key="5">
    <source>
        <dbReference type="Proteomes" id="UP001220658"/>
    </source>
</evidence>
<dbReference type="RefSeq" id="WP_195191579.1">
    <property type="nucleotide sequence ID" value="NZ_JADMUL010000026.1"/>
</dbReference>
<feature type="transmembrane region" description="Helical" evidence="2">
    <location>
        <begin position="625"/>
        <end position="647"/>
    </location>
</feature>
<feature type="compositionally biased region" description="Basic and acidic residues" evidence="1">
    <location>
        <begin position="609"/>
        <end position="620"/>
    </location>
</feature>
<evidence type="ECO:0008006" key="6">
    <source>
        <dbReference type="Google" id="ProtNLM"/>
    </source>
</evidence>
<accession>A0AAW6FSU0</accession>
<comment type="caution">
    <text evidence="4">The sequence shown here is derived from an EMBL/GenBank/DDBJ whole genome shotgun (WGS) entry which is preliminary data.</text>
</comment>
<feature type="signal peptide" evidence="3">
    <location>
        <begin position="1"/>
        <end position="29"/>
    </location>
</feature>
<sequence>MYRKKFTKSALSGLVAVSMIPCVATPIFAESQSEEELLGRKVSILYIDEATNEKVAQNTMLFSHLDKDGSWTINANELPTIANYTITSQGDLLSLYGGSVIEVTVKANETQKDVIMKVQFVDETGTVVGGGDYFLPEGVQNYSVLSQYVPVGYQMTTTGDFMVEEGGSIQVNVEKIQKDVILNVQFVDENGTVVAGGDYFVPEGINNYSILEQYLPAGYEMTVSGDFNTANGPLTVSVKKIVTSKTINVVYVDENGKNLGGGDYIVDPDGDGIANYGELPLPEGYKLKETGDFFVEDGGKYTVVLDKIVDGTVVNVVFVDENGNNLGGGDYRVDLDNDGVANYSELTLPAGYELIETGDFFVKDFEGKTNTITVKKISKGSIVNVVFVDEAGNNLGGGDYYIDADGDGIANYTEFALPEGYELITTGDFFVKDFEGKTTTITLQKIVKDTIINVVYVDEEGNVLGGGDFFVDPDGDGIANYSELTLPVGYELITTGDFFVENGASYTITLRAITTEEETKAATLNVKVVDYDSREVLSAETFTSADKGQADQTYTFVYGEDYQVNIPKGYKLIKDVEPADITVNYGSTMTAEFYVTKDEGTGNTGSTEEGNKEDSSKTDGVDTGVATALSASMAGVAASGIGILGLLRKKRNKK</sequence>
<organism evidence="4 5">
    <name type="scientific">Faecalitalea cylindroides</name>
    <dbReference type="NCBI Taxonomy" id="39483"/>
    <lineage>
        <taxon>Bacteria</taxon>
        <taxon>Bacillati</taxon>
        <taxon>Bacillota</taxon>
        <taxon>Erysipelotrichia</taxon>
        <taxon>Erysipelotrichales</taxon>
        <taxon>Erysipelotrichaceae</taxon>
        <taxon>Faecalitalea</taxon>
    </lineage>
</organism>
<feature type="region of interest" description="Disordered" evidence="1">
    <location>
        <begin position="597"/>
        <end position="621"/>
    </location>
</feature>
<reference evidence="4" key="1">
    <citation type="submission" date="2023-01" db="EMBL/GenBank/DDBJ databases">
        <title>Human gut microbiome strain richness.</title>
        <authorList>
            <person name="Chen-Liaw A."/>
        </authorList>
    </citation>
    <scope>NUCLEOTIDE SEQUENCE</scope>
    <source>
        <strain evidence="4">D55st1_G4_D55t1_190419</strain>
    </source>
</reference>
<dbReference type="AlphaFoldDB" id="A0AAW6FSU0"/>
<dbReference type="Proteomes" id="UP001220658">
    <property type="component" value="Unassembled WGS sequence"/>
</dbReference>
<keyword evidence="2" id="KW-1133">Transmembrane helix</keyword>
<keyword evidence="2" id="KW-0472">Membrane</keyword>
<evidence type="ECO:0000256" key="3">
    <source>
        <dbReference type="SAM" id="SignalP"/>
    </source>
</evidence>
<keyword evidence="3" id="KW-0732">Signal</keyword>
<name>A0AAW6FSU0_9FIRM</name>
<protein>
    <recommendedName>
        <fullName evidence="6">Gram-positive cocci surface proteins LPxTG domain-containing protein</fullName>
    </recommendedName>
</protein>
<evidence type="ECO:0000256" key="2">
    <source>
        <dbReference type="SAM" id="Phobius"/>
    </source>
</evidence>
<evidence type="ECO:0000256" key="1">
    <source>
        <dbReference type="SAM" id="MobiDB-lite"/>
    </source>
</evidence>
<feature type="chain" id="PRO_5043543452" description="Gram-positive cocci surface proteins LPxTG domain-containing protein" evidence="3">
    <location>
        <begin position="30"/>
        <end position="654"/>
    </location>
</feature>
<proteinExistence type="predicted"/>
<gene>
    <name evidence="4" type="ORF">POG00_08980</name>
</gene>
<dbReference type="EMBL" id="JAQNCK010000026">
    <property type="protein sequence ID" value="MDC0828841.1"/>
    <property type="molecule type" value="Genomic_DNA"/>
</dbReference>
<evidence type="ECO:0000313" key="4">
    <source>
        <dbReference type="EMBL" id="MDC0828841.1"/>
    </source>
</evidence>
<keyword evidence="2" id="KW-0812">Transmembrane</keyword>